<evidence type="ECO:0000313" key="2">
    <source>
        <dbReference type="EMBL" id="MBW73145.1"/>
    </source>
</evidence>
<organism evidence="2">
    <name type="scientific">Anopheles darlingi</name>
    <name type="common">Mosquito</name>
    <dbReference type="NCBI Taxonomy" id="43151"/>
    <lineage>
        <taxon>Eukaryota</taxon>
        <taxon>Metazoa</taxon>
        <taxon>Ecdysozoa</taxon>
        <taxon>Arthropoda</taxon>
        <taxon>Hexapoda</taxon>
        <taxon>Insecta</taxon>
        <taxon>Pterygota</taxon>
        <taxon>Neoptera</taxon>
        <taxon>Endopterygota</taxon>
        <taxon>Diptera</taxon>
        <taxon>Nematocera</taxon>
        <taxon>Culicoidea</taxon>
        <taxon>Culicidae</taxon>
        <taxon>Anophelinae</taxon>
        <taxon>Anopheles</taxon>
    </lineage>
</organism>
<accession>A0A2M4D6F4</accession>
<dbReference type="AlphaFoldDB" id="A0A2M4D6F4"/>
<dbReference type="EMBL" id="GGFL01008967">
    <property type="protein sequence ID" value="MBW73145.1"/>
    <property type="molecule type" value="Transcribed_RNA"/>
</dbReference>
<reference evidence="2" key="1">
    <citation type="submission" date="2018-01" db="EMBL/GenBank/DDBJ databases">
        <title>An insight into the sialome of Amazonian anophelines.</title>
        <authorList>
            <person name="Ribeiro J.M."/>
            <person name="Scarpassa V."/>
            <person name="Calvo E."/>
        </authorList>
    </citation>
    <scope>NUCLEOTIDE SEQUENCE</scope>
</reference>
<feature type="signal peptide" evidence="1">
    <location>
        <begin position="1"/>
        <end position="30"/>
    </location>
</feature>
<sequence length="72" mass="8286">MIIVITQSEPLIRLTLVFLHLLDTLLLRNAEHLLQVGPADEQLAGKNPYLRTETSLFGSVFIFRLGDYYIRQ</sequence>
<evidence type="ECO:0000256" key="1">
    <source>
        <dbReference type="SAM" id="SignalP"/>
    </source>
</evidence>
<keyword evidence="1" id="KW-0732">Signal</keyword>
<feature type="chain" id="PRO_5014746907" evidence="1">
    <location>
        <begin position="31"/>
        <end position="72"/>
    </location>
</feature>
<proteinExistence type="predicted"/>
<protein>
    <submittedName>
        <fullName evidence="2">Putative secreted protein</fullName>
    </submittedName>
</protein>
<name>A0A2M4D6F4_ANODA</name>